<keyword evidence="2" id="KW-1185">Reference proteome</keyword>
<evidence type="ECO:0000313" key="1">
    <source>
        <dbReference type="EMBL" id="UYW02069.1"/>
    </source>
</evidence>
<organism evidence="1 2">
    <name type="scientific">Flavobacterium agricola</name>
    <dbReference type="NCBI Taxonomy" id="2870839"/>
    <lineage>
        <taxon>Bacteria</taxon>
        <taxon>Pseudomonadati</taxon>
        <taxon>Bacteroidota</taxon>
        <taxon>Flavobacteriia</taxon>
        <taxon>Flavobacteriales</taxon>
        <taxon>Flavobacteriaceae</taxon>
        <taxon>Flavobacterium</taxon>
    </lineage>
</organism>
<dbReference type="EMBL" id="CP081495">
    <property type="protein sequence ID" value="UYW02069.1"/>
    <property type="molecule type" value="Genomic_DNA"/>
</dbReference>
<dbReference type="Proteomes" id="UP001163328">
    <property type="component" value="Chromosome"/>
</dbReference>
<proteinExistence type="predicted"/>
<evidence type="ECO:0000313" key="2">
    <source>
        <dbReference type="Proteomes" id="UP001163328"/>
    </source>
</evidence>
<dbReference type="RefSeq" id="WP_264434552.1">
    <property type="nucleotide sequence ID" value="NZ_CP081495.1"/>
</dbReference>
<reference evidence="1" key="1">
    <citation type="submission" date="2021-08" db="EMBL/GenBank/DDBJ databases">
        <title>Flavobacterium sp. strain CC-SYL302.</title>
        <authorList>
            <person name="Lin S.-Y."/>
            <person name="Lee T.-H."/>
            <person name="Young C.-C."/>
        </authorList>
    </citation>
    <scope>NUCLEOTIDE SEQUENCE</scope>
    <source>
        <strain evidence="1">CC-SYL302</strain>
    </source>
</reference>
<sequence length="153" mass="17602">MSIVPATDSFIEEKIDDFETLESTDWLKKKSLISKSIKNYKSVIDCIVNIMSENIPSHLQDKIQLSETFFYINSDHAPVIKDILSEFAQKYKLNIQKDLAQILYVYELKSYAEVVKEINGHIKLITDFLNQLHGDLSLILNSEYSSPKVITNN</sequence>
<protein>
    <submittedName>
        <fullName evidence="1">Uncharacterized protein</fullName>
    </submittedName>
</protein>
<gene>
    <name evidence="1" type="ORF">K5I29_03975</name>
</gene>
<accession>A0ABY6M0P4</accession>
<name>A0ABY6M0P4_9FLAO</name>